<feature type="chain" id="PRO_5008643480" description="SH3 domain-containing protein" evidence="1">
    <location>
        <begin position="20"/>
        <end position="345"/>
    </location>
</feature>
<name>A0A1C0B5V1_9BACT</name>
<dbReference type="RefSeq" id="WP_066186896.1">
    <property type="nucleotide sequence ID" value="NZ_LCUJ01000006.1"/>
</dbReference>
<sequence length="345" mass="40388">MKRFKLLAFLLLFVVNIFANETTKDENTQNKQEEIDKLDMLDKQSKDFYMAVTGLEKEYLEEQLNKTKEQNEKDGLNKQKNTNAQGIFITKEEQEKNLFNHQNELARITTDFTRTKKLKDLKIKGMYNFNDTSYVVLLLDDESLRAKQTTELSGNIEGRYILGDKILGHKIVNINTRTKSVELFKDLDKSVGYTVYLSNYGITLSNLEKIDKNHPRYFQITGEKEIKKVVSVAKDKELEKVKKNEEKTPIKEIIEKKSQNIAKKESLKCYKVNKNRLNVRSNSNLKSRVLKILEQGDIVKVSFEKKPWVNLDTIYYKDSKREIKVKNQNNWIQNLNNNLVPTKCK</sequence>
<gene>
    <name evidence="2" type="ORF">AAX29_01645</name>
</gene>
<proteinExistence type="predicted"/>
<reference evidence="3" key="1">
    <citation type="submission" date="2015-05" db="EMBL/GenBank/DDBJ databases">
        <authorList>
            <person name="Rovetto F."/>
            <person name="Cocolin L."/>
            <person name="Illeghems K."/>
            <person name="Van Nieuwerburgh F."/>
            <person name="Houf K."/>
        </authorList>
    </citation>
    <scope>NUCLEOTIDE SEQUENCE [LARGE SCALE GENOMIC DNA]</scope>
    <source>
        <strain evidence="3">DU22</strain>
    </source>
</reference>
<protein>
    <recommendedName>
        <fullName evidence="4">SH3 domain-containing protein</fullName>
    </recommendedName>
</protein>
<feature type="signal peptide" evidence="1">
    <location>
        <begin position="1"/>
        <end position="19"/>
    </location>
</feature>
<dbReference type="STRING" id="544718.AAX25_01499"/>
<dbReference type="Proteomes" id="UP000093281">
    <property type="component" value="Unassembled WGS sequence"/>
</dbReference>
<evidence type="ECO:0000313" key="2">
    <source>
        <dbReference type="EMBL" id="OCL98406.1"/>
    </source>
</evidence>
<dbReference type="EMBL" id="LCUJ01000006">
    <property type="protein sequence ID" value="OCL98406.1"/>
    <property type="molecule type" value="Genomic_DNA"/>
</dbReference>
<evidence type="ECO:0000256" key="1">
    <source>
        <dbReference type="SAM" id="SignalP"/>
    </source>
</evidence>
<comment type="caution">
    <text evidence="2">The sequence shown here is derived from an EMBL/GenBank/DDBJ whole genome shotgun (WGS) entry which is preliminary data.</text>
</comment>
<evidence type="ECO:0000313" key="3">
    <source>
        <dbReference type="Proteomes" id="UP000093281"/>
    </source>
</evidence>
<keyword evidence="1" id="KW-0732">Signal</keyword>
<organism evidence="2 3">
    <name type="scientific">Aliarcobacter thereius</name>
    <dbReference type="NCBI Taxonomy" id="544718"/>
    <lineage>
        <taxon>Bacteria</taxon>
        <taxon>Pseudomonadati</taxon>
        <taxon>Campylobacterota</taxon>
        <taxon>Epsilonproteobacteria</taxon>
        <taxon>Campylobacterales</taxon>
        <taxon>Arcobacteraceae</taxon>
        <taxon>Aliarcobacter</taxon>
    </lineage>
</organism>
<evidence type="ECO:0008006" key="4">
    <source>
        <dbReference type="Google" id="ProtNLM"/>
    </source>
</evidence>
<accession>A0A1C0B5V1</accession>
<dbReference type="AlphaFoldDB" id="A0A1C0B5V1"/>
<dbReference type="OrthoDB" id="5342745at2"/>